<dbReference type="CDD" id="cd00554">
    <property type="entry name" value="MECDP_synthase"/>
    <property type="match status" value="1"/>
</dbReference>
<dbReference type="InterPro" id="IPR034683">
    <property type="entry name" value="IspD/TarI"/>
</dbReference>
<keyword evidence="5" id="KW-0548">Nucleotidyltransferase</keyword>
<keyword evidence="4" id="KW-0808">Transferase</keyword>
<evidence type="ECO:0000313" key="12">
    <source>
        <dbReference type="Proteomes" id="UP001174909"/>
    </source>
</evidence>
<sequence>MDGIDKILYPLSELPLIWHSISALSAHPQICEIVLVTSRGRILQMNTLLSDNGFTNSVIVCEGGERRQDSVRQGLERLGDCDLVVVHDGARPFITSELLDRGISMASLTGAATAAVPVKDTIKESDEEGVVVRTIPRDRLWSVQTPQIFRTSLLRKAHSLVQDIVTDDASMVEAIGHPVKLFFGSYSNIKITTPEDLAIADAIMNRRANTSLRSGIGFDVHPLVQGRALVLGGITIPFEKGLAGHSDGDGLIHAVIDAILGAAALGDIGTHFPPGDDRYKGVASGKLLHITLELLRSNRWRVTFVDATILAERPIPEAPHGQHTRVARRHITTDRRLRKRQGDNNRRFGIYRAR</sequence>
<evidence type="ECO:0000256" key="3">
    <source>
        <dbReference type="ARBA" id="ARBA00012526"/>
    </source>
</evidence>
<organism evidence="11 12">
    <name type="scientific">Geodia barretti</name>
    <name type="common">Barrett's horny sponge</name>
    <dbReference type="NCBI Taxonomy" id="519541"/>
    <lineage>
        <taxon>Eukaryota</taxon>
        <taxon>Metazoa</taxon>
        <taxon>Porifera</taxon>
        <taxon>Demospongiae</taxon>
        <taxon>Heteroscleromorpha</taxon>
        <taxon>Tetractinellida</taxon>
        <taxon>Astrophorina</taxon>
        <taxon>Geodiidae</taxon>
        <taxon>Geodia</taxon>
    </lineage>
</organism>
<dbReference type="HAMAP" id="MF_00108">
    <property type="entry name" value="IspD"/>
    <property type="match status" value="1"/>
</dbReference>
<accession>A0AA35XKT8</accession>
<dbReference type="InterPro" id="IPR018294">
    <property type="entry name" value="ISPD_synthase_CS"/>
</dbReference>
<feature type="region of interest" description="Disordered" evidence="9">
    <location>
        <begin position="316"/>
        <end position="339"/>
    </location>
</feature>
<protein>
    <recommendedName>
        <fullName evidence="8">2-C-methyl-D-erythritol 4-phosphate cytidylyltransferase, chloroplastic</fullName>
        <ecNumber evidence="3">2.7.7.60</ecNumber>
    </recommendedName>
</protein>
<evidence type="ECO:0000259" key="10">
    <source>
        <dbReference type="Pfam" id="PF02542"/>
    </source>
</evidence>
<dbReference type="AlphaFoldDB" id="A0AA35XKT8"/>
<comment type="similarity">
    <text evidence="2">Belongs to the IspD/TarI cytidylyltransferase family. IspD subfamily.</text>
</comment>
<dbReference type="InterPro" id="IPR036571">
    <property type="entry name" value="MECDP_synthase_sf"/>
</dbReference>
<dbReference type="GO" id="GO:0050518">
    <property type="term" value="F:2-C-methyl-D-erythritol 4-phosphate cytidylyltransferase activity"/>
    <property type="evidence" value="ECO:0007669"/>
    <property type="project" value="UniProtKB-EC"/>
</dbReference>
<dbReference type="EMBL" id="CASHTH010004210">
    <property type="protein sequence ID" value="CAI8054792.1"/>
    <property type="molecule type" value="Genomic_DNA"/>
</dbReference>
<dbReference type="Pfam" id="PF02542">
    <property type="entry name" value="YgbB"/>
    <property type="match status" value="1"/>
</dbReference>
<dbReference type="SUPFAM" id="SSF69765">
    <property type="entry name" value="IpsF-like"/>
    <property type="match status" value="1"/>
</dbReference>
<name>A0AA35XKT8_GEOBA</name>
<evidence type="ECO:0000256" key="6">
    <source>
        <dbReference type="ARBA" id="ARBA00023229"/>
    </source>
</evidence>
<evidence type="ECO:0000256" key="9">
    <source>
        <dbReference type="SAM" id="MobiDB-lite"/>
    </source>
</evidence>
<dbReference type="GO" id="GO:0008685">
    <property type="term" value="F:2-C-methyl-D-erythritol 2,4-cyclodiphosphate synthase activity"/>
    <property type="evidence" value="ECO:0007669"/>
    <property type="project" value="InterPro"/>
</dbReference>
<dbReference type="Proteomes" id="UP001174909">
    <property type="component" value="Unassembled WGS sequence"/>
</dbReference>
<dbReference type="PANTHER" id="PTHR32125:SF4">
    <property type="entry name" value="2-C-METHYL-D-ERYTHRITOL 4-PHOSPHATE CYTIDYLYLTRANSFERASE, CHLOROPLASTIC"/>
    <property type="match status" value="1"/>
</dbReference>
<evidence type="ECO:0000256" key="4">
    <source>
        <dbReference type="ARBA" id="ARBA00022679"/>
    </source>
</evidence>
<reference evidence="11" key="1">
    <citation type="submission" date="2023-03" db="EMBL/GenBank/DDBJ databases">
        <authorList>
            <person name="Steffen K."/>
            <person name="Cardenas P."/>
        </authorList>
    </citation>
    <scope>NUCLEOTIDE SEQUENCE</scope>
</reference>
<comment type="pathway">
    <text evidence="1">Isoprenoid biosynthesis; isopentenyl diphosphate biosynthesis via DXP pathway; isopentenyl diphosphate from 1-deoxy-D-xylulose 5-phosphate: step 2/6.</text>
</comment>
<gene>
    <name evidence="11" type="ORF">GBAR_LOCUS29878</name>
</gene>
<dbReference type="InterPro" id="IPR003526">
    <property type="entry name" value="MECDP_synthase"/>
</dbReference>
<keyword evidence="6" id="KW-0414">Isoprene biosynthesis</keyword>
<dbReference type="FunFam" id="3.90.550.10:FF:000003">
    <property type="entry name" value="2-C-methyl-D-erythritol 4-phosphate cytidylyltransferase"/>
    <property type="match status" value="1"/>
</dbReference>
<dbReference type="SUPFAM" id="SSF53448">
    <property type="entry name" value="Nucleotide-diphospho-sugar transferases"/>
    <property type="match status" value="1"/>
</dbReference>
<evidence type="ECO:0000313" key="11">
    <source>
        <dbReference type="EMBL" id="CAI8054792.1"/>
    </source>
</evidence>
<comment type="caution">
    <text evidence="11">The sequence shown here is derived from an EMBL/GenBank/DDBJ whole genome shotgun (WGS) entry which is preliminary data.</text>
</comment>
<dbReference type="InterPro" id="IPR050088">
    <property type="entry name" value="IspD/TarI_cytidylyltransf_bact"/>
</dbReference>
<dbReference type="Gene3D" id="3.90.550.10">
    <property type="entry name" value="Spore Coat Polysaccharide Biosynthesis Protein SpsA, Chain A"/>
    <property type="match status" value="1"/>
</dbReference>
<keyword evidence="7" id="KW-0511">Multifunctional enzyme</keyword>
<dbReference type="GO" id="GO:0016114">
    <property type="term" value="P:terpenoid biosynthetic process"/>
    <property type="evidence" value="ECO:0007669"/>
    <property type="project" value="InterPro"/>
</dbReference>
<dbReference type="PANTHER" id="PTHR32125">
    <property type="entry name" value="2-C-METHYL-D-ERYTHRITOL 4-PHOSPHATE CYTIDYLYLTRANSFERASE, CHLOROPLASTIC"/>
    <property type="match status" value="1"/>
</dbReference>
<dbReference type="NCBIfam" id="TIGR00453">
    <property type="entry name" value="ispD"/>
    <property type="match status" value="1"/>
</dbReference>
<dbReference type="EC" id="2.7.7.60" evidence="3"/>
<evidence type="ECO:0000256" key="5">
    <source>
        <dbReference type="ARBA" id="ARBA00022695"/>
    </source>
</evidence>
<dbReference type="InterPro" id="IPR001228">
    <property type="entry name" value="IspD"/>
</dbReference>
<dbReference type="Pfam" id="PF01128">
    <property type="entry name" value="IspD"/>
    <property type="match status" value="1"/>
</dbReference>
<dbReference type="InterPro" id="IPR029044">
    <property type="entry name" value="Nucleotide-diphossugar_trans"/>
</dbReference>
<evidence type="ECO:0000256" key="1">
    <source>
        <dbReference type="ARBA" id="ARBA00004787"/>
    </source>
</evidence>
<feature type="domain" description="2-C-methyl-D-erythritol 2,4-cyclodiphosphate synthase" evidence="10">
    <location>
        <begin position="213"/>
        <end position="314"/>
    </location>
</feature>
<keyword evidence="12" id="KW-1185">Reference proteome</keyword>
<dbReference type="CDD" id="cd02516">
    <property type="entry name" value="CDP-ME_synthetase"/>
    <property type="match status" value="1"/>
</dbReference>
<dbReference type="Gene3D" id="3.30.1330.50">
    <property type="entry name" value="2-C-methyl-D-erythritol 2,4-cyclodiphosphate synthase"/>
    <property type="match status" value="1"/>
</dbReference>
<evidence type="ECO:0000256" key="2">
    <source>
        <dbReference type="ARBA" id="ARBA00009789"/>
    </source>
</evidence>
<dbReference type="PROSITE" id="PS01295">
    <property type="entry name" value="ISPD"/>
    <property type="match status" value="1"/>
</dbReference>
<evidence type="ECO:0000256" key="8">
    <source>
        <dbReference type="ARBA" id="ARBA00069967"/>
    </source>
</evidence>
<proteinExistence type="inferred from homology"/>
<evidence type="ECO:0000256" key="7">
    <source>
        <dbReference type="ARBA" id="ARBA00023268"/>
    </source>
</evidence>
<dbReference type="NCBIfam" id="TIGR00151">
    <property type="entry name" value="ispF"/>
    <property type="match status" value="1"/>
</dbReference>